<dbReference type="EMBL" id="JAHRIM010071783">
    <property type="protein sequence ID" value="MEQ2273439.1"/>
    <property type="molecule type" value="Genomic_DNA"/>
</dbReference>
<proteinExistence type="predicted"/>
<sequence>VAGFVKGLPGCKEQAATFKTEQIDGEAFLLLTQADIVKILSIKLGPALKIYNSILMLKSADEE</sequence>
<dbReference type="Proteomes" id="UP001444071">
    <property type="component" value="Unassembled WGS sequence"/>
</dbReference>
<reference evidence="2 3" key="1">
    <citation type="submission" date="2021-06" db="EMBL/GenBank/DDBJ databases">
        <authorList>
            <person name="Palmer J.M."/>
        </authorList>
    </citation>
    <scope>NUCLEOTIDE SEQUENCE [LARGE SCALE GENOMIC DNA]</scope>
    <source>
        <strain evidence="2 3">XR_2019</strain>
        <tissue evidence="2">Muscle</tissue>
    </source>
</reference>
<accession>A0ABV0WVF7</accession>
<dbReference type="InterPro" id="IPR001660">
    <property type="entry name" value="SAM"/>
</dbReference>
<organism evidence="2 3">
    <name type="scientific">Xenotaenia resolanae</name>
    <dbReference type="NCBI Taxonomy" id="208358"/>
    <lineage>
        <taxon>Eukaryota</taxon>
        <taxon>Metazoa</taxon>
        <taxon>Chordata</taxon>
        <taxon>Craniata</taxon>
        <taxon>Vertebrata</taxon>
        <taxon>Euteleostomi</taxon>
        <taxon>Actinopterygii</taxon>
        <taxon>Neopterygii</taxon>
        <taxon>Teleostei</taxon>
        <taxon>Neoteleostei</taxon>
        <taxon>Acanthomorphata</taxon>
        <taxon>Ovalentaria</taxon>
        <taxon>Atherinomorphae</taxon>
        <taxon>Cyprinodontiformes</taxon>
        <taxon>Goodeidae</taxon>
        <taxon>Xenotaenia</taxon>
    </lineage>
</organism>
<gene>
    <name evidence="2" type="primary">L3MBTL1_1</name>
    <name evidence="2" type="ORF">XENORESO_004154</name>
</gene>
<feature type="domain" description="SAM" evidence="1">
    <location>
        <begin position="1"/>
        <end position="60"/>
    </location>
</feature>
<dbReference type="InterPro" id="IPR013761">
    <property type="entry name" value="SAM/pointed_sf"/>
</dbReference>
<dbReference type="InterPro" id="IPR050548">
    <property type="entry name" value="PcG_chromatin_remod_factors"/>
</dbReference>
<dbReference type="Pfam" id="PF00536">
    <property type="entry name" value="SAM_1"/>
    <property type="match status" value="1"/>
</dbReference>
<dbReference type="Gene3D" id="1.10.150.50">
    <property type="entry name" value="Transcription Factor, Ets-1"/>
    <property type="match status" value="1"/>
</dbReference>
<feature type="non-terminal residue" evidence="2">
    <location>
        <position position="1"/>
    </location>
</feature>
<evidence type="ECO:0000313" key="3">
    <source>
        <dbReference type="Proteomes" id="UP001444071"/>
    </source>
</evidence>
<evidence type="ECO:0000313" key="2">
    <source>
        <dbReference type="EMBL" id="MEQ2273439.1"/>
    </source>
</evidence>
<dbReference type="SUPFAM" id="SSF47769">
    <property type="entry name" value="SAM/Pointed domain"/>
    <property type="match status" value="1"/>
</dbReference>
<dbReference type="PANTHER" id="PTHR12247">
    <property type="entry name" value="POLYCOMB GROUP PROTEIN"/>
    <property type="match status" value="1"/>
</dbReference>
<evidence type="ECO:0000259" key="1">
    <source>
        <dbReference type="PROSITE" id="PS50105"/>
    </source>
</evidence>
<dbReference type="PROSITE" id="PS50105">
    <property type="entry name" value="SAM_DOMAIN"/>
    <property type="match status" value="1"/>
</dbReference>
<comment type="caution">
    <text evidence="2">The sequence shown here is derived from an EMBL/GenBank/DDBJ whole genome shotgun (WGS) entry which is preliminary data.</text>
</comment>
<keyword evidence="3" id="KW-1185">Reference proteome</keyword>
<protein>
    <submittedName>
        <fullName evidence="2">Lethal(3)malignant brain tumor-like protein 1</fullName>
    </submittedName>
</protein>
<dbReference type="PANTHER" id="PTHR12247:SF130">
    <property type="entry name" value="SAM DOMAIN-CONTAINING PROTEIN"/>
    <property type="match status" value="1"/>
</dbReference>
<name>A0ABV0WVF7_9TELE</name>